<proteinExistence type="predicted"/>
<dbReference type="PROSITE" id="PS51819">
    <property type="entry name" value="VOC"/>
    <property type="match status" value="1"/>
</dbReference>
<sequence>MRMLLTSVAMSLMLFAGIPVSDHATAVAWYERFFGRPASFQATDTESVWELAENRWVYVVENPHNAGHSMQTILVDDLDGIVAEITERGIRPEKRETYDNGARKAIYRDPDGNEIGYGYAPQSG</sequence>
<keyword evidence="4" id="KW-1185">Reference proteome</keyword>
<dbReference type="Gene3D" id="3.10.180.10">
    <property type="entry name" value="2,3-Dihydroxybiphenyl 1,2-Dioxygenase, domain 1"/>
    <property type="match status" value="1"/>
</dbReference>
<reference evidence="3 4" key="1">
    <citation type="submission" date="2011-11" db="EMBL/GenBank/DDBJ databases">
        <title>The Noncontiguous Finished sequence of Saccharomonospora cyanea NA-134.</title>
        <authorList>
            <consortium name="US DOE Joint Genome Institute"/>
            <person name="Lucas S."/>
            <person name="Han J."/>
            <person name="Lapidus A."/>
            <person name="Cheng J.-F."/>
            <person name="Goodwin L."/>
            <person name="Pitluck S."/>
            <person name="Peters L."/>
            <person name="Ovchinnikova G."/>
            <person name="Lu M."/>
            <person name="Detter J.C."/>
            <person name="Han C."/>
            <person name="Tapia R."/>
            <person name="Land M."/>
            <person name="Hauser L."/>
            <person name="Kyrpides N."/>
            <person name="Ivanova N."/>
            <person name="Pagani I."/>
            <person name="Brambilla E.-M."/>
            <person name="Klenk H.-P."/>
            <person name="Woyke T."/>
        </authorList>
    </citation>
    <scope>NUCLEOTIDE SEQUENCE [LARGE SCALE GENOMIC DNA]</scope>
    <source>
        <strain evidence="3 4">NA-134</strain>
    </source>
</reference>
<dbReference type="InterPro" id="IPR029068">
    <property type="entry name" value="Glyas_Bleomycin-R_OHBP_Dase"/>
</dbReference>
<evidence type="ECO:0000313" key="4">
    <source>
        <dbReference type="Proteomes" id="UP000002791"/>
    </source>
</evidence>
<dbReference type="eggNOG" id="COG0346">
    <property type="taxonomic scope" value="Bacteria"/>
</dbReference>
<dbReference type="InterPro" id="IPR004360">
    <property type="entry name" value="Glyas_Fos-R_dOase_dom"/>
</dbReference>
<dbReference type="CDD" id="cd06587">
    <property type="entry name" value="VOC"/>
    <property type="match status" value="1"/>
</dbReference>
<keyword evidence="1" id="KW-0732">Signal</keyword>
<feature type="chain" id="PRO_5038638774" evidence="1">
    <location>
        <begin position="25"/>
        <end position="124"/>
    </location>
</feature>
<name>H5XG86_9PSEU</name>
<dbReference type="SUPFAM" id="SSF54593">
    <property type="entry name" value="Glyoxalase/Bleomycin resistance protein/Dihydroxybiphenyl dioxygenase"/>
    <property type="match status" value="1"/>
</dbReference>
<dbReference type="InterPro" id="IPR037523">
    <property type="entry name" value="VOC_core"/>
</dbReference>
<dbReference type="EMBL" id="CM001440">
    <property type="protein sequence ID" value="EHR62668.1"/>
    <property type="molecule type" value="Genomic_DNA"/>
</dbReference>
<dbReference type="HOGENOM" id="CLU_148021_1_0_11"/>
<dbReference type="AlphaFoldDB" id="H5XG86"/>
<gene>
    <name evidence="3" type="ORF">SaccyDRAFT_3843</name>
</gene>
<dbReference type="Pfam" id="PF00903">
    <property type="entry name" value="Glyoxalase"/>
    <property type="match status" value="1"/>
</dbReference>
<accession>H5XG86</accession>
<evidence type="ECO:0000259" key="2">
    <source>
        <dbReference type="PROSITE" id="PS51819"/>
    </source>
</evidence>
<feature type="domain" description="VOC" evidence="2">
    <location>
        <begin position="12"/>
        <end position="120"/>
    </location>
</feature>
<keyword evidence="3" id="KW-0560">Oxidoreductase</keyword>
<dbReference type="STRING" id="882082.SaccyDRAFT_3843"/>
<evidence type="ECO:0000256" key="1">
    <source>
        <dbReference type="SAM" id="SignalP"/>
    </source>
</evidence>
<protein>
    <submittedName>
        <fullName evidence="3">Glyoxalase/Bleomycin resistance protein/Dioxygenase superfamily</fullName>
    </submittedName>
</protein>
<feature type="signal peptide" evidence="1">
    <location>
        <begin position="1"/>
        <end position="24"/>
    </location>
</feature>
<dbReference type="Proteomes" id="UP000002791">
    <property type="component" value="Chromosome"/>
</dbReference>
<keyword evidence="3" id="KW-0223">Dioxygenase</keyword>
<dbReference type="GO" id="GO:0051213">
    <property type="term" value="F:dioxygenase activity"/>
    <property type="evidence" value="ECO:0007669"/>
    <property type="project" value="UniProtKB-KW"/>
</dbReference>
<organism evidence="3 4">
    <name type="scientific">Saccharomonospora cyanea NA-134</name>
    <dbReference type="NCBI Taxonomy" id="882082"/>
    <lineage>
        <taxon>Bacteria</taxon>
        <taxon>Bacillati</taxon>
        <taxon>Actinomycetota</taxon>
        <taxon>Actinomycetes</taxon>
        <taxon>Pseudonocardiales</taxon>
        <taxon>Pseudonocardiaceae</taxon>
        <taxon>Saccharomonospora</taxon>
    </lineage>
</organism>
<evidence type="ECO:0000313" key="3">
    <source>
        <dbReference type="EMBL" id="EHR62668.1"/>
    </source>
</evidence>